<gene>
    <name evidence="3" type="ORF">C8D95_10323</name>
</gene>
<dbReference type="SUPFAM" id="SSF52833">
    <property type="entry name" value="Thioredoxin-like"/>
    <property type="match status" value="1"/>
</dbReference>
<feature type="chain" id="PRO_5016408437" evidence="1">
    <location>
        <begin position="20"/>
        <end position="254"/>
    </location>
</feature>
<comment type="caution">
    <text evidence="3">The sequence shown here is derived from an EMBL/GenBank/DDBJ whole genome shotgun (WGS) entry which is preliminary data.</text>
</comment>
<dbReference type="InterPro" id="IPR001853">
    <property type="entry name" value="DSBA-like_thioredoxin_dom"/>
</dbReference>
<dbReference type="PANTHER" id="PTHR35272">
    <property type="entry name" value="THIOL:DISULFIDE INTERCHANGE PROTEIN DSBC-RELATED"/>
    <property type="match status" value="1"/>
</dbReference>
<dbReference type="Pfam" id="PF01323">
    <property type="entry name" value="DSBA"/>
    <property type="match status" value="1"/>
</dbReference>
<name>A0A316G858_9RHOB</name>
<dbReference type="Proteomes" id="UP000245390">
    <property type="component" value="Unassembled WGS sequence"/>
</dbReference>
<evidence type="ECO:0000259" key="2">
    <source>
        <dbReference type="PROSITE" id="PS51352"/>
    </source>
</evidence>
<protein>
    <submittedName>
        <fullName evidence="3">Protein-disulfide isomerase</fullName>
    </submittedName>
</protein>
<evidence type="ECO:0000313" key="3">
    <source>
        <dbReference type="EMBL" id="PWK56792.1"/>
    </source>
</evidence>
<dbReference type="InterPro" id="IPR013766">
    <property type="entry name" value="Thioredoxin_domain"/>
</dbReference>
<dbReference type="PROSITE" id="PS51352">
    <property type="entry name" value="THIOREDOXIN_2"/>
    <property type="match status" value="1"/>
</dbReference>
<dbReference type="InterPro" id="IPR051470">
    <property type="entry name" value="Thiol:disulfide_interchange"/>
</dbReference>
<dbReference type="OrthoDB" id="9780147at2"/>
<dbReference type="PANTHER" id="PTHR35272:SF3">
    <property type="entry name" value="THIOL:DISULFIDE INTERCHANGE PROTEIN DSBC"/>
    <property type="match status" value="1"/>
</dbReference>
<keyword evidence="4" id="KW-1185">Reference proteome</keyword>
<organism evidence="3 4">
    <name type="scientific">Silicimonas algicola</name>
    <dbReference type="NCBI Taxonomy" id="1826607"/>
    <lineage>
        <taxon>Bacteria</taxon>
        <taxon>Pseudomonadati</taxon>
        <taxon>Pseudomonadota</taxon>
        <taxon>Alphaproteobacteria</taxon>
        <taxon>Rhodobacterales</taxon>
        <taxon>Paracoccaceae</taxon>
    </lineage>
</organism>
<sequence>MLRLTAALTTGMLALGALAAPLQAFEIEAMTPDERTIFRSEIRDYLLENPDVLMEAIAVLEQQRVAQGAVAEKAMLEQNRQAIFEDGFSFVGGNPDGDVTVVEFLDYKCGYCKRAFPAVEDLVNTDGNIRFVVKEFPILGDQSTLAARYAIATKITQGDDAYKKAHDSLMTHSGNVSEPFLARLSKTLELDHDAIVAEMDSDEVTRVIDTNRALGQALQIQGTPTFIMGETFVRGYVELDQMMAIIDSIRAEKG</sequence>
<feature type="domain" description="Thioredoxin" evidence="2">
    <location>
        <begin position="50"/>
        <end position="251"/>
    </location>
</feature>
<dbReference type="GO" id="GO:0016491">
    <property type="term" value="F:oxidoreductase activity"/>
    <property type="evidence" value="ECO:0007669"/>
    <property type="project" value="InterPro"/>
</dbReference>
<proteinExistence type="predicted"/>
<dbReference type="RefSeq" id="WP_109758570.1">
    <property type="nucleotide sequence ID" value="NZ_CP034588.1"/>
</dbReference>
<dbReference type="GO" id="GO:0016853">
    <property type="term" value="F:isomerase activity"/>
    <property type="evidence" value="ECO:0007669"/>
    <property type="project" value="UniProtKB-KW"/>
</dbReference>
<dbReference type="InterPro" id="IPR041205">
    <property type="entry name" value="ScsC_N"/>
</dbReference>
<reference evidence="3 4" key="1">
    <citation type="submission" date="2018-05" db="EMBL/GenBank/DDBJ databases">
        <title>Genomic Encyclopedia of Type Strains, Phase IV (KMG-IV): sequencing the most valuable type-strain genomes for metagenomic binning, comparative biology and taxonomic classification.</title>
        <authorList>
            <person name="Goeker M."/>
        </authorList>
    </citation>
    <scope>NUCLEOTIDE SEQUENCE [LARGE SCALE GENOMIC DNA]</scope>
    <source>
        <strain evidence="3 4">DSM 103371</strain>
    </source>
</reference>
<keyword evidence="1" id="KW-0732">Signal</keyword>
<feature type="signal peptide" evidence="1">
    <location>
        <begin position="1"/>
        <end position="19"/>
    </location>
</feature>
<dbReference type="Pfam" id="PF18312">
    <property type="entry name" value="ScsC_N"/>
    <property type="match status" value="1"/>
</dbReference>
<dbReference type="CDD" id="cd03023">
    <property type="entry name" value="DsbA_Com1_like"/>
    <property type="match status" value="1"/>
</dbReference>
<dbReference type="AlphaFoldDB" id="A0A316G858"/>
<evidence type="ECO:0000256" key="1">
    <source>
        <dbReference type="SAM" id="SignalP"/>
    </source>
</evidence>
<evidence type="ECO:0000313" key="4">
    <source>
        <dbReference type="Proteomes" id="UP000245390"/>
    </source>
</evidence>
<dbReference type="Gene3D" id="3.40.30.10">
    <property type="entry name" value="Glutaredoxin"/>
    <property type="match status" value="1"/>
</dbReference>
<accession>A0A316G858</accession>
<dbReference type="EMBL" id="QGGV01000003">
    <property type="protein sequence ID" value="PWK56792.1"/>
    <property type="molecule type" value="Genomic_DNA"/>
</dbReference>
<keyword evidence="3" id="KW-0413">Isomerase</keyword>
<dbReference type="InterPro" id="IPR036249">
    <property type="entry name" value="Thioredoxin-like_sf"/>
</dbReference>
<dbReference type="KEGG" id="salo:EF888_08380"/>